<dbReference type="Proteomes" id="UP001190825">
    <property type="component" value="Unassembled WGS sequence"/>
</dbReference>
<dbReference type="EMBL" id="NBUC01000112">
    <property type="protein sequence ID" value="PLT99308.1"/>
    <property type="molecule type" value="Genomic_DNA"/>
</dbReference>
<dbReference type="EMBL" id="CABFNB010000093">
    <property type="protein sequence ID" value="VTZ61577.1"/>
    <property type="molecule type" value="Genomic_DNA"/>
</dbReference>
<organism evidence="3">
    <name type="scientific">Sinorhizobium medicae</name>
    <dbReference type="NCBI Taxonomy" id="110321"/>
    <lineage>
        <taxon>Bacteria</taxon>
        <taxon>Pseudomonadati</taxon>
        <taxon>Pseudomonadota</taxon>
        <taxon>Alphaproteobacteria</taxon>
        <taxon>Hyphomicrobiales</taxon>
        <taxon>Rhizobiaceae</taxon>
        <taxon>Sinorhizobium/Ensifer group</taxon>
        <taxon>Sinorhizobium</taxon>
    </lineage>
</organism>
<sequence>MSTSSSADGRTRATGSPAAFLRPGLFEGRQVLVSGGTSGIGAAICEAFAALGADVLATGITEAEIAAAGSRPGLQDVQFATLDVRDRSAVDALVAGLPRLDHVVNCAGVIRRNDELEPDVFADVVDINLNGSMRVCAAARPRLAETGGTIVNTASMLSFFGGGLVPGYSASKGGIAQLTKSLAIAYAADAIRVNAIAPGWIATPLTKALRESPERNAAILGRTPLNRWGEPAEVAGGVLYLSSPLASFVTGSVLVIDGGYLIM</sequence>
<dbReference type="PANTHER" id="PTHR42760">
    <property type="entry name" value="SHORT-CHAIN DEHYDROGENASES/REDUCTASES FAMILY MEMBER"/>
    <property type="match status" value="1"/>
</dbReference>
<evidence type="ECO:0000256" key="1">
    <source>
        <dbReference type="ARBA" id="ARBA00006484"/>
    </source>
</evidence>
<evidence type="ECO:0000313" key="4">
    <source>
        <dbReference type="Proteomes" id="UP001190825"/>
    </source>
</evidence>
<dbReference type="PRINTS" id="PR00081">
    <property type="entry name" value="GDHRDH"/>
</dbReference>
<dbReference type="InterPro" id="IPR020904">
    <property type="entry name" value="Sc_DH/Rdtase_CS"/>
</dbReference>
<evidence type="ECO:0000313" key="2">
    <source>
        <dbReference type="EMBL" id="PLT99308.1"/>
    </source>
</evidence>
<gene>
    <name evidence="2" type="ORF">BMJ33_23850</name>
    <name evidence="3" type="ORF">EMEDMD4_280104</name>
</gene>
<evidence type="ECO:0000313" key="3">
    <source>
        <dbReference type="EMBL" id="VTZ61577.1"/>
    </source>
</evidence>
<keyword evidence="4" id="KW-1185">Reference proteome</keyword>
<dbReference type="Proteomes" id="UP000507954">
    <property type="component" value="Unassembled WGS sequence"/>
</dbReference>
<proteinExistence type="inferred from homology"/>
<dbReference type="AlphaFoldDB" id="A0A508WVJ5"/>
<reference evidence="3" key="3">
    <citation type="submission" date="2019-06" db="EMBL/GenBank/DDBJ databases">
        <authorList>
            <person name="Le Quere A."/>
            <person name="Colella S."/>
        </authorList>
    </citation>
    <scope>NUCLEOTIDE SEQUENCE</scope>
    <source>
        <strain evidence="3">EmedicaeMD41</strain>
    </source>
</reference>
<dbReference type="PROSITE" id="PS00061">
    <property type="entry name" value="ADH_SHORT"/>
    <property type="match status" value="1"/>
</dbReference>
<comment type="similarity">
    <text evidence="1">Belongs to the short-chain dehydrogenases/reductases (SDR) family.</text>
</comment>
<accession>A0A508WVJ5</accession>
<dbReference type="GO" id="GO:0016616">
    <property type="term" value="F:oxidoreductase activity, acting on the CH-OH group of donors, NAD or NADP as acceptor"/>
    <property type="evidence" value="ECO:0007669"/>
    <property type="project" value="TreeGrafter"/>
</dbReference>
<dbReference type="GeneID" id="61611312"/>
<dbReference type="Gene3D" id="3.40.50.720">
    <property type="entry name" value="NAD(P)-binding Rossmann-like Domain"/>
    <property type="match status" value="1"/>
</dbReference>
<dbReference type="GO" id="GO:0030497">
    <property type="term" value="P:fatty acid elongation"/>
    <property type="evidence" value="ECO:0007669"/>
    <property type="project" value="TreeGrafter"/>
</dbReference>
<protein>
    <submittedName>
        <fullName evidence="2">2-deoxy-D-gluconate 3-dehydrogenase</fullName>
    </submittedName>
    <submittedName>
        <fullName evidence="3">Short-chain dehydrogenase/reductase SDR</fullName>
    </submittedName>
</protein>
<dbReference type="RefSeq" id="WP_012066671.1">
    <property type="nucleotide sequence ID" value="NZ_ATYC01000022.1"/>
</dbReference>
<dbReference type="OMA" id="MYRDMND"/>
<dbReference type="InterPro" id="IPR002347">
    <property type="entry name" value="SDR_fam"/>
</dbReference>
<dbReference type="PRINTS" id="PR00080">
    <property type="entry name" value="SDRFAMILY"/>
</dbReference>
<dbReference type="InterPro" id="IPR036291">
    <property type="entry name" value="NAD(P)-bd_dom_sf"/>
</dbReference>
<reference evidence="2 4" key="2">
    <citation type="journal article" date="2018" name="FEMS Microbiol. Ecol.">
        <title>Co-invading symbiotic mutualists of Medicago polymorpha retain high ancestral diversity and contain diverse accessory genomes.</title>
        <authorList>
            <person name="Porter S.S."/>
            <person name="Faber-Hammond J.J."/>
            <person name="Friesen M.L."/>
        </authorList>
    </citation>
    <scope>NUCLEOTIDE SEQUENCE [LARGE SCALE GENOMIC DNA]</scope>
    <source>
        <strain evidence="2 4">Str16</strain>
    </source>
</reference>
<dbReference type="SUPFAM" id="SSF51735">
    <property type="entry name" value="NAD(P)-binding Rossmann-fold domains"/>
    <property type="match status" value="1"/>
</dbReference>
<reference evidence="2" key="1">
    <citation type="submission" date="2017-04" db="EMBL/GenBank/DDBJ databases">
        <authorList>
            <person name="Porter S."/>
            <person name="Friesen M.L."/>
            <person name="Faber-Hammond J."/>
        </authorList>
    </citation>
    <scope>NUCLEOTIDE SEQUENCE</scope>
    <source>
        <strain evidence="2">Str16</strain>
    </source>
</reference>
<dbReference type="PANTHER" id="PTHR42760:SF40">
    <property type="entry name" value="3-OXOACYL-[ACYL-CARRIER-PROTEIN] REDUCTASE, CHLOROPLASTIC"/>
    <property type="match status" value="1"/>
</dbReference>
<dbReference type="Pfam" id="PF13561">
    <property type="entry name" value="adh_short_C2"/>
    <property type="match status" value="1"/>
</dbReference>
<dbReference type="FunFam" id="3.40.50.720:FF:000084">
    <property type="entry name" value="Short-chain dehydrogenase reductase"/>
    <property type="match status" value="1"/>
</dbReference>
<name>A0A508WVJ5_9HYPH</name>